<protein>
    <recommendedName>
        <fullName evidence="4">Secreted protein</fullName>
    </recommendedName>
</protein>
<dbReference type="EMBL" id="JAVRFI010000010">
    <property type="protein sequence ID" value="MDT0450861.1"/>
    <property type="molecule type" value="Genomic_DNA"/>
</dbReference>
<evidence type="ECO:0008006" key="4">
    <source>
        <dbReference type="Google" id="ProtNLM"/>
    </source>
</evidence>
<keyword evidence="1" id="KW-0732">Signal</keyword>
<feature type="chain" id="PRO_5047258401" description="Secreted protein" evidence="1">
    <location>
        <begin position="32"/>
        <end position="175"/>
    </location>
</feature>
<evidence type="ECO:0000256" key="1">
    <source>
        <dbReference type="SAM" id="SignalP"/>
    </source>
</evidence>
<evidence type="ECO:0000313" key="2">
    <source>
        <dbReference type="EMBL" id="MDT0450861.1"/>
    </source>
</evidence>
<evidence type="ECO:0000313" key="3">
    <source>
        <dbReference type="Proteomes" id="UP001180531"/>
    </source>
</evidence>
<accession>A0ABU2SPG9</accession>
<sequence>MISHARKTLFAGVAGAVSVVLGLSALGVAVADPAPGGDDDTPPTGVETFSYPDAAKIQEERGITLRKGDGHILLADCGVSNDIAIMTSKTHPGQNPKNTYCFKVTGDGKNGYLTLEVPETFNIMTGGHAVRATGIVAGRTETVEVNSKKKVGSIGEGKPDQDDNTAILVELRLIG</sequence>
<gene>
    <name evidence="2" type="ORF">RM609_17505</name>
</gene>
<comment type="caution">
    <text evidence="2">The sequence shown here is derived from an EMBL/GenBank/DDBJ whole genome shotgun (WGS) entry which is preliminary data.</text>
</comment>
<dbReference type="RefSeq" id="WP_311611944.1">
    <property type="nucleotide sequence ID" value="NZ_JAVRFI010000010.1"/>
</dbReference>
<proteinExistence type="predicted"/>
<dbReference type="Proteomes" id="UP001180531">
    <property type="component" value="Unassembled WGS sequence"/>
</dbReference>
<name>A0ABU2SPG9_9ACTN</name>
<reference evidence="2" key="1">
    <citation type="submission" date="2024-05" db="EMBL/GenBank/DDBJ databases">
        <title>30 novel species of actinomycetes from the DSMZ collection.</title>
        <authorList>
            <person name="Nouioui I."/>
        </authorList>
    </citation>
    <scope>NUCLEOTIDE SEQUENCE</scope>
    <source>
        <strain evidence="2">DSM 40473</strain>
    </source>
</reference>
<keyword evidence="3" id="KW-1185">Reference proteome</keyword>
<feature type="signal peptide" evidence="1">
    <location>
        <begin position="1"/>
        <end position="31"/>
    </location>
</feature>
<organism evidence="2 3">
    <name type="scientific">Streptomyces hesseae</name>
    <dbReference type="NCBI Taxonomy" id="3075519"/>
    <lineage>
        <taxon>Bacteria</taxon>
        <taxon>Bacillati</taxon>
        <taxon>Actinomycetota</taxon>
        <taxon>Actinomycetes</taxon>
        <taxon>Kitasatosporales</taxon>
        <taxon>Streptomycetaceae</taxon>
        <taxon>Streptomyces</taxon>
    </lineage>
</organism>